<dbReference type="PANTHER" id="PTHR20958">
    <property type="entry name" value="GLYCINE N-ACYLTRANSFERASE-LIKE PROTEIN"/>
    <property type="match status" value="1"/>
</dbReference>
<proteinExistence type="predicted"/>
<dbReference type="GO" id="GO:0016747">
    <property type="term" value="F:acyltransferase activity, transferring groups other than amino-acyl groups"/>
    <property type="evidence" value="ECO:0007669"/>
    <property type="project" value="InterPro"/>
</dbReference>
<sequence>MRWDVARREDVRLVQSRTKVPRQEATLLMLPSTVVRLEDGTPIAWAFLGLDGTLMTLHVEENYRGKGMAKALACRLMRDHLKDFGDDGWGAADVFVSNLKSQAVCKSIGGKPTWTSSWAIVDLSTAGDPM</sequence>
<keyword evidence="3" id="KW-1185">Reference proteome</keyword>
<protein>
    <recommendedName>
        <fullName evidence="1">N-acetyltransferase domain-containing protein</fullName>
    </recommendedName>
</protein>
<dbReference type="EMBL" id="JAULSV010000001">
    <property type="protein sequence ID" value="KAK0657181.1"/>
    <property type="molecule type" value="Genomic_DNA"/>
</dbReference>
<evidence type="ECO:0000313" key="3">
    <source>
        <dbReference type="Proteomes" id="UP001174936"/>
    </source>
</evidence>
<dbReference type="CDD" id="cd04301">
    <property type="entry name" value="NAT_SF"/>
    <property type="match status" value="1"/>
</dbReference>
<gene>
    <name evidence="2" type="ORF">B0T16DRAFT_401092</name>
</gene>
<dbReference type="Pfam" id="PF00583">
    <property type="entry name" value="Acetyltransf_1"/>
    <property type="match status" value="1"/>
</dbReference>
<accession>A0AA39YRA4</accession>
<dbReference type="InterPro" id="IPR053225">
    <property type="entry name" value="Acyl-CoA_N-acyltransferase"/>
</dbReference>
<dbReference type="InterPro" id="IPR016181">
    <property type="entry name" value="Acyl_CoA_acyltransferase"/>
</dbReference>
<dbReference type="InterPro" id="IPR000182">
    <property type="entry name" value="GNAT_dom"/>
</dbReference>
<feature type="domain" description="N-acetyltransferase" evidence="1">
    <location>
        <begin position="1"/>
        <end position="130"/>
    </location>
</feature>
<dbReference type="SUPFAM" id="SSF55729">
    <property type="entry name" value="Acyl-CoA N-acyltransferases (Nat)"/>
    <property type="match status" value="1"/>
</dbReference>
<evidence type="ECO:0000259" key="1">
    <source>
        <dbReference type="PROSITE" id="PS51186"/>
    </source>
</evidence>
<dbReference type="PROSITE" id="PS51186">
    <property type="entry name" value="GNAT"/>
    <property type="match status" value="1"/>
</dbReference>
<evidence type="ECO:0000313" key="2">
    <source>
        <dbReference type="EMBL" id="KAK0657181.1"/>
    </source>
</evidence>
<organism evidence="2 3">
    <name type="scientific">Cercophora newfieldiana</name>
    <dbReference type="NCBI Taxonomy" id="92897"/>
    <lineage>
        <taxon>Eukaryota</taxon>
        <taxon>Fungi</taxon>
        <taxon>Dikarya</taxon>
        <taxon>Ascomycota</taxon>
        <taxon>Pezizomycotina</taxon>
        <taxon>Sordariomycetes</taxon>
        <taxon>Sordariomycetidae</taxon>
        <taxon>Sordariales</taxon>
        <taxon>Lasiosphaeriaceae</taxon>
        <taxon>Cercophora</taxon>
    </lineage>
</organism>
<dbReference type="AlphaFoldDB" id="A0AA39YRA4"/>
<reference evidence="2" key="1">
    <citation type="submission" date="2023-06" db="EMBL/GenBank/DDBJ databases">
        <title>Genome-scale phylogeny and comparative genomics of the fungal order Sordariales.</title>
        <authorList>
            <consortium name="Lawrence Berkeley National Laboratory"/>
            <person name="Hensen N."/>
            <person name="Bonometti L."/>
            <person name="Westerberg I."/>
            <person name="Brannstrom I.O."/>
            <person name="Guillou S."/>
            <person name="Cros-Aarteil S."/>
            <person name="Calhoun S."/>
            <person name="Haridas S."/>
            <person name="Kuo A."/>
            <person name="Mondo S."/>
            <person name="Pangilinan J."/>
            <person name="Riley R."/>
            <person name="Labutti K."/>
            <person name="Andreopoulos B."/>
            <person name="Lipzen A."/>
            <person name="Chen C."/>
            <person name="Yanf M."/>
            <person name="Daum C."/>
            <person name="Ng V."/>
            <person name="Clum A."/>
            <person name="Steindorff A."/>
            <person name="Ohm R."/>
            <person name="Martin F."/>
            <person name="Silar P."/>
            <person name="Natvig D."/>
            <person name="Lalanne C."/>
            <person name="Gautier V."/>
            <person name="Ament-Velasquez S.L."/>
            <person name="Kruys A."/>
            <person name="Hutchinson M.I."/>
            <person name="Powell A.J."/>
            <person name="Barry K."/>
            <person name="Miller A.N."/>
            <person name="Grigoriev I.V."/>
            <person name="Debuchy R."/>
            <person name="Gladieux P."/>
            <person name="Thoren M.H."/>
            <person name="Johannesson H."/>
        </authorList>
    </citation>
    <scope>NUCLEOTIDE SEQUENCE</scope>
    <source>
        <strain evidence="2">SMH2532-1</strain>
    </source>
</reference>
<comment type="caution">
    <text evidence="2">The sequence shown here is derived from an EMBL/GenBank/DDBJ whole genome shotgun (WGS) entry which is preliminary data.</text>
</comment>
<dbReference type="Proteomes" id="UP001174936">
    <property type="component" value="Unassembled WGS sequence"/>
</dbReference>
<name>A0AA39YRA4_9PEZI</name>
<dbReference type="Gene3D" id="3.40.630.30">
    <property type="match status" value="1"/>
</dbReference>
<dbReference type="PANTHER" id="PTHR20958:SF6">
    <property type="entry name" value="GLYCINE N-ACYLTRANSFERASE-LIKE PROTEIN"/>
    <property type="match status" value="1"/>
</dbReference>